<gene>
    <name evidence="10" type="primary">gb05599</name>
    <name evidence="10" type="ORF">PR202_gb05599</name>
</gene>
<feature type="region of interest" description="Disordered" evidence="8">
    <location>
        <begin position="1004"/>
        <end position="1057"/>
    </location>
</feature>
<dbReference type="CDD" id="cd14798">
    <property type="entry name" value="RX-CC_like"/>
    <property type="match status" value="1"/>
</dbReference>
<dbReference type="InterPro" id="IPR018253">
    <property type="entry name" value="DnaJ_domain_CS"/>
</dbReference>
<comment type="similarity">
    <text evidence="1">Belongs to the disease resistance NB-LRR family.</text>
</comment>
<dbReference type="PROSITE" id="PS50076">
    <property type="entry name" value="DNAJ_2"/>
    <property type="match status" value="1"/>
</dbReference>
<keyword evidence="3" id="KW-0677">Repeat</keyword>
<dbReference type="InterPro" id="IPR001623">
    <property type="entry name" value="DnaJ_domain"/>
</dbReference>
<dbReference type="EMBL" id="BQKI01000073">
    <property type="protein sequence ID" value="GJN18436.1"/>
    <property type="molecule type" value="Genomic_DNA"/>
</dbReference>
<dbReference type="InterPro" id="IPR036869">
    <property type="entry name" value="J_dom_sf"/>
</dbReference>
<dbReference type="AlphaFoldDB" id="A0AAV5E8B3"/>
<evidence type="ECO:0000259" key="9">
    <source>
        <dbReference type="PROSITE" id="PS50076"/>
    </source>
</evidence>
<dbReference type="Pfam" id="PF18052">
    <property type="entry name" value="Rx_N"/>
    <property type="match status" value="1"/>
</dbReference>
<accession>A0AAV5E8B3</accession>
<keyword evidence="6 7" id="KW-0175">Coiled coil</keyword>
<dbReference type="PANTHER" id="PTHR19338">
    <property type="entry name" value="TRANSLOCASE OF INNER MITOCHONDRIAL MEMBRANE 13 HOMOLOG"/>
    <property type="match status" value="1"/>
</dbReference>
<feature type="domain" description="J" evidence="9">
    <location>
        <begin position="574"/>
        <end position="646"/>
    </location>
</feature>
<evidence type="ECO:0000313" key="10">
    <source>
        <dbReference type="EMBL" id="GJN18436.1"/>
    </source>
</evidence>
<dbReference type="PROSITE" id="PS00636">
    <property type="entry name" value="DNAJ_1"/>
    <property type="match status" value="1"/>
</dbReference>
<feature type="compositionally biased region" description="Polar residues" evidence="8">
    <location>
        <begin position="1022"/>
        <end position="1049"/>
    </location>
</feature>
<comment type="caution">
    <text evidence="10">The sequence shown here is derived from an EMBL/GenBank/DDBJ whole genome shotgun (WGS) entry which is preliminary data.</text>
</comment>
<evidence type="ECO:0000256" key="5">
    <source>
        <dbReference type="ARBA" id="ARBA00022821"/>
    </source>
</evidence>
<keyword evidence="11" id="KW-1185">Reference proteome</keyword>
<dbReference type="Gene3D" id="3.40.50.300">
    <property type="entry name" value="P-loop containing nucleotide triphosphate hydrolases"/>
    <property type="match status" value="1"/>
</dbReference>
<dbReference type="Gene3D" id="3.80.10.10">
    <property type="entry name" value="Ribonuclease Inhibitor"/>
    <property type="match status" value="1"/>
</dbReference>
<feature type="compositionally biased region" description="Basic and acidic residues" evidence="8">
    <location>
        <begin position="1004"/>
        <end position="1016"/>
    </location>
</feature>
<dbReference type="Pfam" id="PF23598">
    <property type="entry name" value="LRR_14"/>
    <property type="match status" value="1"/>
</dbReference>
<dbReference type="InterPro" id="IPR055414">
    <property type="entry name" value="LRR_R13L4/SHOC2-like"/>
</dbReference>
<evidence type="ECO:0000256" key="2">
    <source>
        <dbReference type="ARBA" id="ARBA00022614"/>
    </source>
</evidence>
<evidence type="ECO:0000256" key="1">
    <source>
        <dbReference type="ARBA" id="ARBA00008894"/>
    </source>
</evidence>
<dbReference type="InterPro" id="IPR027417">
    <property type="entry name" value="P-loop_NTPase"/>
</dbReference>
<dbReference type="SUPFAM" id="SSF46565">
    <property type="entry name" value="Chaperone J-domain"/>
    <property type="match status" value="1"/>
</dbReference>
<dbReference type="GO" id="GO:0006952">
    <property type="term" value="P:defense response"/>
    <property type="evidence" value="ECO:0007669"/>
    <property type="project" value="UniProtKB-KW"/>
</dbReference>
<reference evidence="10" key="1">
    <citation type="journal article" date="2018" name="DNA Res.">
        <title>Multiple hybrid de novo genome assembly of finger millet, an orphan allotetraploid crop.</title>
        <authorList>
            <person name="Hatakeyama M."/>
            <person name="Aluri S."/>
            <person name="Balachadran M.T."/>
            <person name="Sivarajan S.R."/>
            <person name="Patrignani A."/>
            <person name="Gruter S."/>
            <person name="Poveda L."/>
            <person name="Shimizu-Inatsugi R."/>
            <person name="Baeten J."/>
            <person name="Francoijs K.J."/>
            <person name="Nataraja K.N."/>
            <person name="Reddy Y.A.N."/>
            <person name="Phadnis S."/>
            <person name="Ravikumar R.L."/>
            <person name="Schlapbach R."/>
            <person name="Sreeman S.M."/>
            <person name="Shimizu K.K."/>
        </authorList>
    </citation>
    <scope>NUCLEOTIDE SEQUENCE</scope>
</reference>
<keyword evidence="4" id="KW-0547">Nucleotide-binding</keyword>
<evidence type="ECO:0000256" key="3">
    <source>
        <dbReference type="ARBA" id="ARBA00022737"/>
    </source>
</evidence>
<evidence type="ECO:0000256" key="7">
    <source>
        <dbReference type="SAM" id="Coils"/>
    </source>
</evidence>
<dbReference type="GO" id="GO:0051707">
    <property type="term" value="P:response to other organism"/>
    <property type="evidence" value="ECO:0007669"/>
    <property type="project" value="UniProtKB-ARBA"/>
</dbReference>
<dbReference type="InterPro" id="IPR038005">
    <property type="entry name" value="RX-like_CC"/>
</dbReference>
<reference evidence="10" key="2">
    <citation type="submission" date="2021-12" db="EMBL/GenBank/DDBJ databases">
        <title>Resequencing data analysis of finger millet.</title>
        <authorList>
            <person name="Hatakeyama M."/>
            <person name="Aluri S."/>
            <person name="Balachadran M.T."/>
            <person name="Sivarajan S.R."/>
            <person name="Poveda L."/>
            <person name="Shimizu-Inatsugi R."/>
            <person name="Schlapbach R."/>
            <person name="Sreeman S.M."/>
            <person name="Shimizu K.K."/>
        </authorList>
    </citation>
    <scope>NUCLEOTIDE SEQUENCE</scope>
</reference>
<dbReference type="GO" id="GO:0005783">
    <property type="term" value="C:endoplasmic reticulum"/>
    <property type="evidence" value="ECO:0007669"/>
    <property type="project" value="UniProtKB-ARBA"/>
</dbReference>
<evidence type="ECO:0000256" key="6">
    <source>
        <dbReference type="ARBA" id="ARBA00023054"/>
    </source>
</evidence>
<keyword evidence="2" id="KW-0433">Leucine-rich repeat</keyword>
<dbReference type="GO" id="GO:0043531">
    <property type="term" value="F:ADP binding"/>
    <property type="evidence" value="ECO:0007669"/>
    <property type="project" value="InterPro"/>
</dbReference>
<keyword evidence="5" id="KW-0611">Plant defense</keyword>
<dbReference type="InterPro" id="IPR041118">
    <property type="entry name" value="Rx_N"/>
</dbReference>
<feature type="coiled-coil region" evidence="7">
    <location>
        <begin position="573"/>
        <end position="600"/>
    </location>
</feature>
<dbReference type="Proteomes" id="UP001054889">
    <property type="component" value="Unassembled WGS sequence"/>
</dbReference>
<dbReference type="InterPro" id="IPR032675">
    <property type="entry name" value="LRR_dom_sf"/>
</dbReference>
<dbReference type="SUPFAM" id="SSF52540">
    <property type="entry name" value="P-loop containing nucleoside triphosphate hydrolases"/>
    <property type="match status" value="1"/>
</dbReference>
<dbReference type="Gene3D" id="1.10.287.110">
    <property type="entry name" value="DnaJ domain"/>
    <property type="match status" value="1"/>
</dbReference>
<proteinExistence type="inferred from homology"/>
<evidence type="ECO:0000313" key="11">
    <source>
        <dbReference type="Proteomes" id="UP001054889"/>
    </source>
</evidence>
<organism evidence="10 11">
    <name type="scientific">Eleusine coracana subsp. coracana</name>
    <dbReference type="NCBI Taxonomy" id="191504"/>
    <lineage>
        <taxon>Eukaryota</taxon>
        <taxon>Viridiplantae</taxon>
        <taxon>Streptophyta</taxon>
        <taxon>Embryophyta</taxon>
        <taxon>Tracheophyta</taxon>
        <taxon>Spermatophyta</taxon>
        <taxon>Magnoliopsida</taxon>
        <taxon>Liliopsida</taxon>
        <taxon>Poales</taxon>
        <taxon>Poaceae</taxon>
        <taxon>PACMAD clade</taxon>
        <taxon>Chloridoideae</taxon>
        <taxon>Cynodonteae</taxon>
        <taxon>Eleusininae</taxon>
        <taxon>Eleusine</taxon>
    </lineage>
</organism>
<evidence type="ECO:0000256" key="8">
    <source>
        <dbReference type="SAM" id="MobiDB-lite"/>
    </source>
</evidence>
<name>A0AAV5E8B3_ELECO</name>
<dbReference type="Gene3D" id="1.20.5.4130">
    <property type="match status" value="1"/>
</dbReference>
<dbReference type="PANTHER" id="PTHR19338:SF67">
    <property type="entry name" value="AAA+ ATPASE DOMAIN-CONTAINING PROTEIN"/>
    <property type="match status" value="1"/>
</dbReference>
<evidence type="ECO:0000256" key="4">
    <source>
        <dbReference type="ARBA" id="ARBA00022741"/>
    </source>
</evidence>
<sequence length="1057" mass="122107">MGSLVPKLAELLNKEYKLHKGVRKAVSSLSRELDSAHAALRKVAEVPPEQLNEQVRNWAREVREASYDMEDVLDTFLVRVEEGPEHTYPDGVKRLLEKIGSWSSIFRKVKIRHEIAKAIGDINKQLEEVAERRGRYRVDDIIAAPVITSIIDPRLSTLYEDATKLVGIDKARDELISMLSSSAQHGASNKKMMIVSIVGLAGLGKTTLAKTIYDNIQVDFDCWAFIPVGQNAHPEKVFRDMLIDLDKTRCTMNPNFLIFDIRQLIDELRLVLANKRYLGLRRAQVDKLPMEIGKLQFLSTLDLGDDWGQTSIKELPSTILRLTRLMFLFVENIMVKFPKGLNNLTSLEKLRTVRVDPYNVGIVEELGHLTLLRELDIKIVMGREGLDKKQGKALVDSLSNLHKMECLCINNFGSGADLMEKFWVPPSCLRKLAFSVIQMENNGRTFSTLPKWINPATLFLISYLRIAVQKVRQVDIQVLGTLPSLRYLLLEVTGLIWKRPAEEKFMVSTNAFPVVRVCKFLFFASVPSMFPAGSMPKVEHLDFSLRVWDFPSGDFDFNDLTMSHFPALQSVSVRLYRRLLKDSEEEVMEVENALRRSAAVHHNRPRIQIIRSFARIREAKGRFQQIHEAYQVLSNDKRRALYDAGMYDPLNDDQEEVNGFHDFLQEMVSLMATVGRECHFFQWIDGPDKYDPRIMLFPYDNKASSPYAEFERWVPLPPDPEPMEEDEMLAVSTRRMHSPPLCKCGYPPELEIPLEELSYIPFFRCAMIGQDGWRLCDFQEYVYGPKPLWAEAGNIEDYITGKKDAPLIKDISILCQCGVVARVGVVPSELGYGYFYGNTIDKYEWGTRRCDWESFHGDIMIINNTERMLSEEKAKYLQKKRDEVRREYGVPSPPSWIVTTIKHEMNTDSEGALMYWRRNKDKFPDVAQWKTLTSYMKEEGISCYGMWKHSTDLMRWARSTLDDLHDPVVQERWRMDHQLKREEEVRQENATREAARQERYFARLEETRRKEREQHARAATTARASNWFQSPESGNENEPMSIDNQSPESEGNKYNIV</sequence>
<protein>
    <recommendedName>
        <fullName evidence="9">J domain-containing protein</fullName>
    </recommendedName>
</protein>
<dbReference type="SUPFAM" id="SSF52047">
    <property type="entry name" value="RNI-like"/>
    <property type="match status" value="1"/>
</dbReference>